<sequence>MVAFTTLSLGWLYMDDIVDALVLKLQSKICYHRDANVDYLEIKTMVDKLVEANKKLKDEKVDFQDVINMVMEEKENLQHDYQVIKEQLAKKEEQLETVKKELEEAKHEHVAAKKELEKEKLGHVATKKELAATEQQLAQRSEELEGLRKKLQESEPVPSTRVTRSAHKRQMVLQGSLSNDAAGHRQKKHRSYQHATQDVTWR</sequence>
<dbReference type="OrthoDB" id="610026at2759"/>
<dbReference type="Gramene" id="TraesWEE_scaffold_072683_01G000200.1">
    <property type="protein sequence ID" value="TraesWEE_scaffold_072683_01G000200.1"/>
    <property type="gene ID" value="TraesWEE_scaffold_072683_01G000200"/>
</dbReference>
<feature type="compositionally biased region" description="Polar residues" evidence="1">
    <location>
        <begin position="193"/>
        <end position="202"/>
    </location>
</feature>
<proteinExistence type="predicted"/>
<accession>A0A3B6TB48</accession>
<name>A0A3B6TB48_WHEAT</name>
<dbReference type="Gramene" id="TraesCS7D03G0022200.1">
    <property type="protein sequence ID" value="TraesCS7D03G0022200.1.CDS"/>
    <property type="gene ID" value="TraesCS7D03G0022200"/>
</dbReference>
<evidence type="ECO:0000313" key="2">
    <source>
        <dbReference type="EnsemblPlants" id="TraesCS7D02G009800.1"/>
    </source>
</evidence>
<dbReference type="OMA" id="SYQHATQ"/>
<feature type="compositionally biased region" description="Basic and acidic residues" evidence="1">
    <location>
        <begin position="140"/>
        <end position="153"/>
    </location>
</feature>
<feature type="region of interest" description="Disordered" evidence="1">
    <location>
        <begin position="139"/>
        <end position="202"/>
    </location>
</feature>
<protein>
    <submittedName>
        <fullName evidence="2">Uncharacterized protein</fullName>
    </submittedName>
</protein>
<dbReference type="Gramene" id="TraesCS7D02G009800.1">
    <property type="protein sequence ID" value="TraesCS7D02G009800.1"/>
    <property type="gene ID" value="TraesCS7D02G009800"/>
</dbReference>
<dbReference type="EnsemblPlants" id="TraesCS7D02G009800.1">
    <property type="protein sequence ID" value="TraesCS7D02G009800.1"/>
    <property type="gene ID" value="TraesCS7D02G009800"/>
</dbReference>
<evidence type="ECO:0000256" key="1">
    <source>
        <dbReference type="SAM" id="MobiDB-lite"/>
    </source>
</evidence>
<dbReference type="Gramene" id="TraesCAD_scaffold_079307_01G000200.1">
    <property type="protein sequence ID" value="TraesCAD_scaffold_079307_01G000200.1"/>
    <property type="gene ID" value="TraesCAD_scaffold_079307_01G000200"/>
</dbReference>
<dbReference type="Proteomes" id="UP000019116">
    <property type="component" value="Chromosome 7D"/>
</dbReference>
<reference evidence="2" key="2">
    <citation type="submission" date="2018-10" db="UniProtKB">
        <authorList>
            <consortium name="EnsemblPlants"/>
        </authorList>
    </citation>
    <scope>IDENTIFICATION</scope>
</reference>
<reference evidence="2" key="1">
    <citation type="submission" date="2018-08" db="EMBL/GenBank/DDBJ databases">
        <authorList>
            <person name="Rossello M."/>
        </authorList>
    </citation>
    <scope>NUCLEOTIDE SEQUENCE [LARGE SCALE GENOMIC DNA]</scope>
    <source>
        <strain evidence="2">cv. Chinese Spring</strain>
    </source>
</reference>
<organism evidence="2">
    <name type="scientific">Triticum aestivum</name>
    <name type="common">Wheat</name>
    <dbReference type="NCBI Taxonomy" id="4565"/>
    <lineage>
        <taxon>Eukaryota</taxon>
        <taxon>Viridiplantae</taxon>
        <taxon>Streptophyta</taxon>
        <taxon>Embryophyta</taxon>
        <taxon>Tracheophyta</taxon>
        <taxon>Spermatophyta</taxon>
        <taxon>Magnoliopsida</taxon>
        <taxon>Liliopsida</taxon>
        <taxon>Poales</taxon>
        <taxon>Poaceae</taxon>
        <taxon>BOP clade</taxon>
        <taxon>Pooideae</taxon>
        <taxon>Triticodae</taxon>
        <taxon>Triticeae</taxon>
        <taxon>Triticinae</taxon>
        <taxon>Triticum</taxon>
    </lineage>
</organism>
<evidence type="ECO:0000313" key="3">
    <source>
        <dbReference type="Proteomes" id="UP000019116"/>
    </source>
</evidence>
<dbReference type="SMR" id="A0A3B6TB48"/>
<dbReference type="AlphaFoldDB" id="A0A3B6TB48"/>
<keyword evidence="3" id="KW-1185">Reference proteome</keyword>